<dbReference type="Gene3D" id="3.90.1580.10">
    <property type="entry name" value="paralog of FGE (formylglycine-generating enzyme)"/>
    <property type="match status" value="1"/>
</dbReference>
<gene>
    <name evidence="2" type="ORF">DKG74_16355</name>
</gene>
<comment type="caution">
    <text evidence="2">The sequence shown here is derived from an EMBL/GenBank/DDBJ whole genome shotgun (WGS) entry which is preliminary data.</text>
</comment>
<dbReference type="PANTHER" id="PTHR23150">
    <property type="entry name" value="SULFATASE MODIFYING FACTOR 1, 2"/>
    <property type="match status" value="1"/>
</dbReference>
<dbReference type="EMBL" id="QGLE01000010">
    <property type="protein sequence ID" value="PWR20251.1"/>
    <property type="molecule type" value="Genomic_DNA"/>
</dbReference>
<accession>A0A317E0S9</accession>
<evidence type="ECO:0000259" key="1">
    <source>
        <dbReference type="Pfam" id="PF03781"/>
    </source>
</evidence>
<dbReference type="InterPro" id="IPR051043">
    <property type="entry name" value="Sulfatase_Mod_Factor_Kinase"/>
</dbReference>
<sequence length="262" mass="28321">MVAIPAGLYPLGSDDHYPEERPARRARVEAFRIDRTPVTNRAFARFVAETGYVTYAERCVRPGSAVFRMTAGPVDLRDPGQWWSFVDGACWRRPHGPGSTIDGREDVPVTHVTPEDAEAFARHHGKRLPTEAEWEAAARGGLDDTPYAWGREFRPDGQLMAHVWTGSFPWYFARGVPGPCAVGRYPANGYGLSDMIGNVWELTASAYAGEGSCGCGSGGGPVVAKGGSFLCAGDYCARYRPAARIGIARDASSSNVGFRCAL</sequence>
<evidence type="ECO:0000313" key="3">
    <source>
        <dbReference type="Proteomes" id="UP000245461"/>
    </source>
</evidence>
<dbReference type="Pfam" id="PF03781">
    <property type="entry name" value="FGE-sulfatase"/>
    <property type="match status" value="1"/>
</dbReference>
<dbReference type="AlphaFoldDB" id="A0A317E0S9"/>
<reference evidence="2 3" key="1">
    <citation type="submission" date="2018-05" db="EMBL/GenBank/DDBJ databases">
        <title>Zavarzinia sp. HR-AS.</title>
        <authorList>
            <person name="Lee Y."/>
            <person name="Jeon C.O."/>
        </authorList>
    </citation>
    <scope>NUCLEOTIDE SEQUENCE [LARGE SCALE GENOMIC DNA]</scope>
    <source>
        <strain evidence="2 3">HR-AS</strain>
    </source>
</reference>
<proteinExistence type="predicted"/>
<dbReference type="InterPro" id="IPR016187">
    <property type="entry name" value="CTDL_fold"/>
</dbReference>
<dbReference type="GO" id="GO:0120147">
    <property type="term" value="F:formylglycine-generating oxidase activity"/>
    <property type="evidence" value="ECO:0007669"/>
    <property type="project" value="TreeGrafter"/>
</dbReference>
<dbReference type="PANTHER" id="PTHR23150:SF19">
    <property type="entry name" value="FORMYLGLYCINE-GENERATING ENZYME"/>
    <property type="match status" value="1"/>
</dbReference>
<organism evidence="2 3">
    <name type="scientific">Zavarzinia aquatilis</name>
    <dbReference type="NCBI Taxonomy" id="2211142"/>
    <lineage>
        <taxon>Bacteria</taxon>
        <taxon>Pseudomonadati</taxon>
        <taxon>Pseudomonadota</taxon>
        <taxon>Alphaproteobacteria</taxon>
        <taxon>Rhodospirillales</taxon>
        <taxon>Zavarziniaceae</taxon>
        <taxon>Zavarzinia</taxon>
    </lineage>
</organism>
<dbReference type="OrthoDB" id="9768004at2"/>
<dbReference type="SUPFAM" id="SSF56436">
    <property type="entry name" value="C-type lectin-like"/>
    <property type="match status" value="1"/>
</dbReference>
<dbReference type="InterPro" id="IPR005532">
    <property type="entry name" value="SUMF_dom"/>
</dbReference>
<dbReference type="Proteomes" id="UP000245461">
    <property type="component" value="Unassembled WGS sequence"/>
</dbReference>
<protein>
    <recommendedName>
        <fullName evidence="1">Sulfatase-modifying factor enzyme-like domain-containing protein</fullName>
    </recommendedName>
</protein>
<name>A0A317E0S9_9PROT</name>
<feature type="domain" description="Sulfatase-modifying factor enzyme-like" evidence="1">
    <location>
        <begin position="1"/>
        <end position="261"/>
    </location>
</feature>
<keyword evidence="3" id="KW-1185">Reference proteome</keyword>
<dbReference type="InterPro" id="IPR042095">
    <property type="entry name" value="SUMF_sf"/>
</dbReference>
<evidence type="ECO:0000313" key="2">
    <source>
        <dbReference type="EMBL" id="PWR20251.1"/>
    </source>
</evidence>